<dbReference type="InterPro" id="IPR024775">
    <property type="entry name" value="DinB-like"/>
</dbReference>
<dbReference type="Pfam" id="PF12867">
    <property type="entry name" value="DinB_2"/>
    <property type="match status" value="1"/>
</dbReference>
<dbReference type="EMBL" id="JBHULC010000021">
    <property type="protein sequence ID" value="MFD2522565.1"/>
    <property type="molecule type" value="Genomic_DNA"/>
</dbReference>
<name>A0ABW5JCJ2_9BACT</name>
<evidence type="ECO:0000313" key="3">
    <source>
        <dbReference type="Proteomes" id="UP001597510"/>
    </source>
</evidence>
<reference evidence="3" key="1">
    <citation type="journal article" date="2019" name="Int. J. Syst. Evol. Microbiol.">
        <title>The Global Catalogue of Microorganisms (GCM) 10K type strain sequencing project: providing services to taxonomists for standard genome sequencing and annotation.</title>
        <authorList>
            <consortium name="The Broad Institute Genomics Platform"/>
            <consortium name="The Broad Institute Genome Sequencing Center for Infectious Disease"/>
            <person name="Wu L."/>
            <person name="Ma J."/>
        </authorList>
    </citation>
    <scope>NUCLEOTIDE SEQUENCE [LARGE SCALE GENOMIC DNA]</scope>
    <source>
        <strain evidence="3">KCTC 52344</strain>
    </source>
</reference>
<proteinExistence type="predicted"/>
<dbReference type="SUPFAM" id="SSF109854">
    <property type="entry name" value="DinB/YfiT-like putative metalloenzymes"/>
    <property type="match status" value="1"/>
</dbReference>
<dbReference type="InterPro" id="IPR034660">
    <property type="entry name" value="DinB/YfiT-like"/>
</dbReference>
<evidence type="ECO:0000259" key="1">
    <source>
        <dbReference type="Pfam" id="PF12867"/>
    </source>
</evidence>
<sequence>MENTLIFEVLESQYKAALTMLRNALEKVPAEHWNSKEYNKPTWQLAFHTLYGTKMYLSPSPETFVLWENAIRGAESLSGVNEWEHPEEGVIVEGTHTPSELIAFIDDIVANLHQNISALPIQEPSGFEWYPVTRLELHLTNIRHIQHHTAQIIERLKAKNIHGFAWLIDGNAAVEW</sequence>
<accession>A0ABW5JCJ2</accession>
<dbReference type="Gene3D" id="1.20.120.450">
    <property type="entry name" value="dinb family like domain"/>
    <property type="match status" value="1"/>
</dbReference>
<dbReference type="Proteomes" id="UP001597510">
    <property type="component" value="Unassembled WGS sequence"/>
</dbReference>
<keyword evidence="3" id="KW-1185">Reference proteome</keyword>
<feature type="domain" description="DinB-like" evidence="1">
    <location>
        <begin position="13"/>
        <end position="152"/>
    </location>
</feature>
<dbReference type="RefSeq" id="WP_340237543.1">
    <property type="nucleotide sequence ID" value="NZ_JBBEWC010000008.1"/>
</dbReference>
<organism evidence="2 3">
    <name type="scientific">Emticicia soli</name>
    <dbReference type="NCBI Taxonomy" id="2027878"/>
    <lineage>
        <taxon>Bacteria</taxon>
        <taxon>Pseudomonadati</taxon>
        <taxon>Bacteroidota</taxon>
        <taxon>Cytophagia</taxon>
        <taxon>Cytophagales</taxon>
        <taxon>Leadbetterellaceae</taxon>
        <taxon>Emticicia</taxon>
    </lineage>
</organism>
<protein>
    <submittedName>
        <fullName evidence="2">DinB family protein</fullName>
    </submittedName>
</protein>
<gene>
    <name evidence="2" type="ORF">ACFSR2_16835</name>
</gene>
<evidence type="ECO:0000313" key="2">
    <source>
        <dbReference type="EMBL" id="MFD2522565.1"/>
    </source>
</evidence>
<comment type="caution">
    <text evidence="2">The sequence shown here is derived from an EMBL/GenBank/DDBJ whole genome shotgun (WGS) entry which is preliminary data.</text>
</comment>